<keyword evidence="2" id="KW-1185">Reference proteome</keyword>
<dbReference type="Proteomes" id="UP001234297">
    <property type="component" value="Chromosome 2"/>
</dbReference>
<organism evidence="1 2">
    <name type="scientific">Persea americana</name>
    <name type="common">Avocado</name>
    <dbReference type="NCBI Taxonomy" id="3435"/>
    <lineage>
        <taxon>Eukaryota</taxon>
        <taxon>Viridiplantae</taxon>
        <taxon>Streptophyta</taxon>
        <taxon>Embryophyta</taxon>
        <taxon>Tracheophyta</taxon>
        <taxon>Spermatophyta</taxon>
        <taxon>Magnoliopsida</taxon>
        <taxon>Magnoliidae</taxon>
        <taxon>Laurales</taxon>
        <taxon>Lauraceae</taxon>
        <taxon>Persea</taxon>
    </lineage>
</organism>
<name>A0ACC2MGX7_PERAE</name>
<proteinExistence type="predicted"/>
<reference evidence="1 2" key="1">
    <citation type="journal article" date="2022" name="Hortic Res">
        <title>A haplotype resolved chromosomal level avocado genome allows analysis of novel avocado genes.</title>
        <authorList>
            <person name="Nath O."/>
            <person name="Fletcher S.J."/>
            <person name="Hayward A."/>
            <person name="Shaw L.M."/>
            <person name="Masouleh A.K."/>
            <person name="Furtado A."/>
            <person name="Henry R.J."/>
            <person name="Mitter N."/>
        </authorList>
    </citation>
    <scope>NUCLEOTIDE SEQUENCE [LARGE SCALE GENOMIC DNA]</scope>
    <source>
        <strain evidence="2">cv. Hass</strain>
    </source>
</reference>
<gene>
    <name evidence="1" type="ORF">MRB53_006658</name>
</gene>
<evidence type="ECO:0000313" key="2">
    <source>
        <dbReference type="Proteomes" id="UP001234297"/>
    </source>
</evidence>
<protein>
    <submittedName>
        <fullName evidence="1">Uncharacterized protein</fullName>
    </submittedName>
</protein>
<sequence length="200" mass="21983">MDSPSLDDVKSNHGIAKCDRDQGNSSFSSDNSSFSIGSSSSDFMEDAASSPASSSELDLNGSLFELSELMAHLPIKRGLSKHFQGKSQSFTSLANVRCLEDLAKRVLPYRKRIVKSIQVGKMDEEVPRKAQRAHTRVIQAERNDRKNTTGMKSLSPKKGGHGGKFTWSGNDRNSLVETEFKKGAVDEKDPNFEDPEDDAV</sequence>
<evidence type="ECO:0000313" key="1">
    <source>
        <dbReference type="EMBL" id="KAJ8644910.1"/>
    </source>
</evidence>
<dbReference type="EMBL" id="CM056810">
    <property type="protein sequence ID" value="KAJ8644910.1"/>
    <property type="molecule type" value="Genomic_DNA"/>
</dbReference>
<accession>A0ACC2MGX7</accession>
<comment type="caution">
    <text evidence="1">The sequence shown here is derived from an EMBL/GenBank/DDBJ whole genome shotgun (WGS) entry which is preliminary data.</text>
</comment>